<dbReference type="AlphaFoldDB" id="V2ULF8"/>
<protein>
    <submittedName>
        <fullName evidence="1">Uncharacterized protein</fullName>
    </submittedName>
</protein>
<evidence type="ECO:0000313" key="1">
    <source>
        <dbReference type="EMBL" id="ESK50782.1"/>
    </source>
</evidence>
<accession>V2ULF8</accession>
<dbReference type="Proteomes" id="UP000018418">
    <property type="component" value="Unassembled WGS sequence"/>
</dbReference>
<organism evidence="1 2">
    <name type="scientific">Acinetobacter brisouii CIP 110357</name>
    <dbReference type="NCBI Taxonomy" id="1341683"/>
    <lineage>
        <taxon>Bacteria</taxon>
        <taxon>Pseudomonadati</taxon>
        <taxon>Pseudomonadota</taxon>
        <taxon>Gammaproteobacteria</taxon>
        <taxon>Moraxellales</taxon>
        <taxon>Moraxellaceae</taxon>
        <taxon>Acinetobacter</taxon>
    </lineage>
</organism>
<proteinExistence type="predicted"/>
<dbReference type="STRING" id="396323.VH98_11615"/>
<sequence length="203" mass="21552">MKHHQTGSTMISLMIGLLISLLCLIALVTIFRAVMVNSVDSRQSSKQQTQIYNGFTVAQILAQSAGFGFSSGTNVLIAPNPLQLNGGITVDNRQSALWRYYSTLGNANTLTCQGIASVINNDQNKLVLLKTAADGCAQTASLNSLKWSIDRVLAVLPSTATIAFALTTESCTPYGVGKVANHPKLTISANSTNFPICLSNITS</sequence>
<gene>
    <name evidence="1" type="ORF">P255_01280</name>
</gene>
<reference evidence="1 2" key="1">
    <citation type="submission" date="2013-10" db="EMBL/GenBank/DDBJ databases">
        <title>The Genome Sequence of Acinetobacter brisouii CIP 110357.</title>
        <authorList>
            <consortium name="The Broad Institute Genomics Platform"/>
            <consortium name="The Broad Institute Genome Sequencing Center for Infectious Disease"/>
            <person name="Cerqueira G."/>
            <person name="Feldgarden M."/>
            <person name="Courvalin P."/>
            <person name="Grillot-Courvalin C."/>
            <person name="Clermont D."/>
            <person name="Rocha E."/>
            <person name="Yoon E.-J."/>
            <person name="Nemec A."/>
            <person name="Young S.K."/>
            <person name="Zeng Q."/>
            <person name="Gargeya S."/>
            <person name="Fitzgerald M."/>
            <person name="Abouelleil A."/>
            <person name="Alvarado L."/>
            <person name="Berlin A.M."/>
            <person name="Chapman S.B."/>
            <person name="Gainer-Dewar J."/>
            <person name="Goldberg J."/>
            <person name="Gnerre S."/>
            <person name="Griggs A."/>
            <person name="Gujja S."/>
            <person name="Hansen M."/>
            <person name="Howarth C."/>
            <person name="Imamovic A."/>
            <person name="Ireland A."/>
            <person name="Larimer J."/>
            <person name="McCowan C."/>
            <person name="Murphy C."/>
            <person name="Pearson M."/>
            <person name="Poon T.W."/>
            <person name="Priest M."/>
            <person name="Roberts A."/>
            <person name="Saif S."/>
            <person name="Shea T."/>
            <person name="Sykes S."/>
            <person name="Wortman J."/>
            <person name="Nusbaum C."/>
            <person name="Birren B."/>
        </authorList>
    </citation>
    <scope>NUCLEOTIDE SEQUENCE [LARGE SCALE GENOMIC DNA]</scope>
    <source>
        <strain evidence="1 2">CIP 110357</strain>
    </source>
</reference>
<dbReference type="HOGENOM" id="CLU_1346499_0_0_6"/>
<evidence type="ECO:0000313" key="2">
    <source>
        <dbReference type="Proteomes" id="UP000018418"/>
    </source>
</evidence>
<dbReference type="RefSeq" id="WP_004901677.1">
    <property type="nucleotide sequence ID" value="NZ_BBTI01000018.1"/>
</dbReference>
<dbReference type="OrthoDB" id="6700679at2"/>
<dbReference type="EMBL" id="AYEU01000006">
    <property type="protein sequence ID" value="ESK50782.1"/>
    <property type="molecule type" value="Genomic_DNA"/>
</dbReference>
<name>V2ULF8_9GAMM</name>
<keyword evidence="2" id="KW-1185">Reference proteome</keyword>
<dbReference type="PATRIC" id="fig|1341683.3.peg.1268"/>
<comment type="caution">
    <text evidence="1">The sequence shown here is derived from an EMBL/GenBank/DDBJ whole genome shotgun (WGS) entry which is preliminary data.</text>
</comment>